<dbReference type="PROSITE" id="PS01124">
    <property type="entry name" value="HTH_ARAC_FAMILY_2"/>
    <property type="match status" value="1"/>
</dbReference>
<protein>
    <submittedName>
        <fullName evidence="6">AraC-type DNA-binding protein</fullName>
    </submittedName>
</protein>
<evidence type="ECO:0000313" key="6">
    <source>
        <dbReference type="EMBL" id="SNB77516.1"/>
    </source>
</evidence>
<evidence type="ECO:0000256" key="2">
    <source>
        <dbReference type="ARBA" id="ARBA00023125"/>
    </source>
</evidence>
<keyword evidence="1" id="KW-0805">Transcription regulation</keyword>
<dbReference type="Proteomes" id="UP000198418">
    <property type="component" value="Unassembled WGS sequence"/>
</dbReference>
<organism evidence="6 7">
    <name type="scientific">Rhodoblastus acidophilus</name>
    <name type="common">Rhodopseudomonas acidophila</name>
    <dbReference type="NCBI Taxonomy" id="1074"/>
    <lineage>
        <taxon>Bacteria</taxon>
        <taxon>Pseudomonadati</taxon>
        <taxon>Pseudomonadota</taxon>
        <taxon>Alphaproteobacteria</taxon>
        <taxon>Hyphomicrobiales</taxon>
        <taxon>Rhodoblastaceae</taxon>
        <taxon>Rhodoblastus</taxon>
    </lineage>
</organism>
<sequence length="358" mass="36879">MNDGGTALDDPNEMLVTRAAGPDGDARGFFAGVYADLFEVVAAPCPARGGVAARGVGPFLLTRSESPGLRLVRPVDLIARGGFDGFALRLTLTGRVTGRVGETAVACGAGDLLLLDFLEPLDLVETPEAELASHIALWLPRAKILAAVPREQMLGGLILGGATPFGAALGGLIRALAEQAMQAPGSALAAELSALGEGVVGLLAKAAAALPGPAPHGASNASFVTIRRHIDRNLRSPALTVEGIAANFGISRAALYRLFEPVGGVARYIRQNRLRLAHREITAAGDDGKRIGLIAYGFGFKNVSAFNRAFRDAFGVSPGEARARRRAEPPTKTAPPGAGSGAPGLAIWLARLGRPGPA</sequence>
<dbReference type="Pfam" id="PF14525">
    <property type="entry name" value="AraC_binding_2"/>
    <property type="match status" value="1"/>
</dbReference>
<evidence type="ECO:0000256" key="1">
    <source>
        <dbReference type="ARBA" id="ARBA00023015"/>
    </source>
</evidence>
<dbReference type="GO" id="GO:0003700">
    <property type="term" value="F:DNA-binding transcription factor activity"/>
    <property type="evidence" value="ECO:0007669"/>
    <property type="project" value="InterPro"/>
</dbReference>
<accession>A0A212RXY8</accession>
<evidence type="ECO:0000259" key="5">
    <source>
        <dbReference type="PROSITE" id="PS01124"/>
    </source>
</evidence>
<gene>
    <name evidence="6" type="ORF">SAMN06265338_108148</name>
</gene>
<dbReference type="GO" id="GO:0043565">
    <property type="term" value="F:sequence-specific DNA binding"/>
    <property type="evidence" value="ECO:0007669"/>
    <property type="project" value="InterPro"/>
</dbReference>
<proteinExistence type="predicted"/>
<evidence type="ECO:0000256" key="4">
    <source>
        <dbReference type="SAM" id="MobiDB-lite"/>
    </source>
</evidence>
<dbReference type="AlphaFoldDB" id="A0A212RXY8"/>
<keyword evidence="2 6" id="KW-0238">DNA-binding</keyword>
<dbReference type="RefSeq" id="WP_088521523.1">
    <property type="nucleotide sequence ID" value="NZ_FYDG01000008.1"/>
</dbReference>
<dbReference type="InterPro" id="IPR018060">
    <property type="entry name" value="HTH_AraC"/>
</dbReference>
<name>A0A212RXY8_RHOAC</name>
<reference evidence="7" key="1">
    <citation type="submission" date="2017-06" db="EMBL/GenBank/DDBJ databases">
        <authorList>
            <person name="Varghese N."/>
            <person name="Submissions S."/>
        </authorList>
    </citation>
    <scope>NUCLEOTIDE SEQUENCE [LARGE SCALE GENOMIC DNA]</scope>
    <source>
        <strain evidence="7">DSM 137</strain>
    </source>
</reference>
<dbReference type="PANTHER" id="PTHR46796:SF6">
    <property type="entry name" value="ARAC SUBFAMILY"/>
    <property type="match status" value="1"/>
</dbReference>
<dbReference type="SUPFAM" id="SSF46689">
    <property type="entry name" value="Homeodomain-like"/>
    <property type="match status" value="1"/>
</dbReference>
<dbReference type="Gene3D" id="1.10.10.60">
    <property type="entry name" value="Homeodomain-like"/>
    <property type="match status" value="1"/>
</dbReference>
<feature type="region of interest" description="Disordered" evidence="4">
    <location>
        <begin position="319"/>
        <end position="344"/>
    </location>
</feature>
<keyword evidence="7" id="KW-1185">Reference proteome</keyword>
<dbReference type="Pfam" id="PF12833">
    <property type="entry name" value="HTH_18"/>
    <property type="match status" value="1"/>
</dbReference>
<evidence type="ECO:0000313" key="7">
    <source>
        <dbReference type="Proteomes" id="UP000198418"/>
    </source>
</evidence>
<dbReference type="SMART" id="SM00342">
    <property type="entry name" value="HTH_ARAC"/>
    <property type="match status" value="1"/>
</dbReference>
<dbReference type="PANTHER" id="PTHR46796">
    <property type="entry name" value="HTH-TYPE TRANSCRIPTIONAL ACTIVATOR RHAS-RELATED"/>
    <property type="match status" value="1"/>
</dbReference>
<evidence type="ECO:0000256" key="3">
    <source>
        <dbReference type="ARBA" id="ARBA00023163"/>
    </source>
</evidence>
<dbReference type="EMBL" id="FYDG01000008">
    <property type="protein sequence ID" value="SNB77516.1"/>
    <property type="molecule type" value="Genomic_DNA"/>
</dbReference>
<dbReference type="InterPro" id="IPR035418">
    <property type="entry name" value="AraC-bd_2"/>
</dbReference>
<dbReference type="OrthoDB" id="8004517at2"/>
<dbReference type="InterPro" id="IPR009057">
    <property type="entry name" value="Homeodomain-like_sf"/>
</dbReference>
<dbReference type="InterPro" id="IPR050204">
    <property type="entry name" value="AraC_XylS_family_regulators"/>
</dbReference>
<feature type="domain" description="HTH araC/xylS-type" evidence="5">
    <location>
        <begin position="224"/>
        <end position="324"/>
    </location>
</feature>
<keyword evidence="3" id="KW-0804">Transcription</keyword>